<feature type="compositionally biased region" description="Pro residues" evidence="1">
    <location>
        <begin position="94"/>
        <end position="116"/>
    </location>
</feature>
<reference evidence="2 3" key="1">
    <citation type="journal article" date="2019" name="Int. J. Syst. Evol. Microbiol.">
        <title>The Global Catalogue of Microorganisms (GCM) 10K type strain sequencing project: providing services to taxonomists for standard genome sequencing and annotation.</title>
        <authorList>
            <consortium name="The Broad Institute Genomics Platform"/>
            <consortium name="The Broad Institute Genome Sequencing Center for Infectious Disease"/>
            <person name="Wu L."/>
            <person name="Ma J."/>
        </authorList>
    </citation>
    <scope>NUCLEOTIDE SEQUENCE [LARGE SCALE GENOMIC DNA]</scope>
    <source>
        <strain evidence="2 3">JCM 14969</strain>
    </source>
</reference>
<organism evidence="2 3">
    <name type="scientific">Kribbella sancticallisti</name>
    <dbReference type="NCBI Taxonomy" id="460087"/>
    <lineage>
        <taxon>Bacteria</taxon>
        <taxon>Bacillati</taxon>
        <taxon>Actinomycetota</taxon>
        <taxon>Actinomycetes</taxon>
        <taxon>Propionibacteriales</taxon>
        <taxon>Kribbellaceae</taxon>
        <taxon>Kribbella</taxon>
    </lineage>
</organism>
<sequence length="116" mass="11762">MVGRRRRGAGQGAPALRALRDDAGADAVLRAEAALEIAAQDHDRYVELPATTEAAGSSALIEELSEDSADVRSALSRSLAAALETGQALTLPPGTIPPSTLPPSTLPPGTLPSDPG</sequence>
<feature type="region of interest" description="Disordered" evidence="1">
    <location>
        <begin position="86"/>
        <end position="116"/>
    </location>
</feature>
<gene>
    <name evidence="2" type="ORF">GCM10009789_55550</name>
</gene>
<evidence type="ECO:0000256" key="1">
    <source>
        <dbReference type="SAM" id="MobiDB-lite"/>
    </source>
</evidence>
<keyword evidence="3" id="KW-1185">Reference proteome</keyword>
<comment type="caution">
    <text evidence="2">The sequence shown here is derived from an EMBL/GenBank/DDBJ whole genome shotgun (WGS) entry which is preliminary data.</text>
</comment>
<dbReference type="RefSeq" id="WP_344218960.1">
    <property type="nucleotide sequence ID" value="NZ_BAAAOS010000041.1"/>
</dbReference>
<name>A0ABN2E362_9ACTN</name>
<evidence type="ECO:0000313" key="2">
    <source>
        <dbReference type="EMBL" id="GAA1594404.1"/>
    </source>
</evidence>
<evidence type="ECO:0000313" key="3">
    <source>
        <dbReference type="Proteomes" id="UP001500393"/>
    </source>
</evidence>
<dbReference type="Proteomes" id="UP001500393">
    <property type="component" value="Unassembled WGS sequence"/>
</dbReference>
<proteinExistence type="predicted"/>
<protein>
    <submittedName>
        <fullName evidence="2">Uncharacterized protein</fullName>
    </submittedName>
</protein>
<accession>A0ABN2E362</accession>
<dbReference type="EMBL" id="BAAAOS010000041">
    <property type="protein sequence ID" value="GAA1594404.1"/>
    <property type="molecule type" value="Genomic_DNA"/>
</dbReference>